<comment type="similarity">
    <text evidence="2 13">Belongs to the class-II aminoacyl-tRNA synthetase family.</text>
</comment>
<keyword evidence="10 13" id="KW-0648">Protein biosynthesis</keyword>
<dbReference type="Gene3D" id="3.30.930.10">
    <property type="entry name" value="Bira Bifunctional Protein, Domain 2"/>
    <property type="match status" value="1"/>
</dbReference>
<evidence type="ECO:0000256" key="3">
    <source>
        <dbReference type="ARBA" id="ARBA00011738"/>
    </source>
</evidence>
<dbReference type="GO" id="GO:0005524">
    <property type="term" value="F:ATP binding"/>
    <property type="evidence" value="ECO:0007669"/>
    <property type="project" value="UniProtKB-UniRule"/>
</dbReference>
<dbReference type="SUPFAM" id="SSF55681">
    <property type="entry name" value="Class II aaRS and biotin synthetases"/>
    <property type="match status" value="1"/>
</dbReference>
<evidence type="ECO:0000256" key="6">
    <source>
        <dbReference type="ARBA" id="ARBA00022723"/>
    </source>
</evidence>
<keyword evidence="11 13" id="KW-0030">Aminoacyl-tRNA synthetase</keyword>
<comment type="subcellular location">
    <subcellularLocation>
        <location evidence="1 13">Cytoplasm</location>
    </subcellularLocation>
</comment>
<organism evidence="17">
    <name type="scientific">Salmonella enterica subsp. enterica serovar Java</name>
    <dbReference type="NCBI Taxonomy" id="224729"/>
    <lineage>
        <taxon>Bacteria</taxon>
        <taxon>Pseudomonadati</taxon>
        <taxon>Pseudomonadota</taxon>
        <taxon>Gammaproteobacteria</taxon>
        <taxon>Enterobacterales</taxon>
        <taxon>Enterobacteriaceae</taxon>
        <taxon>Salmonella</taxon>
    </lineage>
</organism>
<evidence type="ECO:0000256" key="10">
    <source>
        <dbReference type="ARBA" id="ARBA00022917"/>
    </source>
</evidence>
<evidence type="ECO:0000313" key="16">
    <source>
        <dbReference type="EMBL" id="EAB8478839.1"/>
    </source>
</evidence>
<dbReference type="InterPro" id="IPR004364">
    <property type="entry name" value="Aa-tRNA-synt_II"/>
</dbReference>
<dbReference type="Gene3D" id="2.40.50.140">
    <property type="entry name" value="Nucleic acid-binding proteins"/>
    <property type="match status" value="1"/>
</dbReference>
<dbReference type="InterPro" id="IPR004365">
    <property type="entry name" value="NA-bd_OB_tRNA"/>
</dbReference>
<evidence type="ECO:0000256" key="12">
    <source>
        <dbReference type="ARBA" id="ARBA00048573"/>
    </source>
</evidence>
<evidence type="ECO:0000313" key="18">
    <source>
        <dbReference type="EMBL" id="EBY8645071.1"/>
    </source>
</evidence>
<dbReference type="InterPro" id="IPR044136">
    <property type="entry name" value="Lys-tRNA-ligase_II_N"/>
</dbReference>
<dbReference type="AlphaFoldDB" id="A0A3Z6QSM5"/>
<comment type="cofactor">
    <cofactor evidence="13 14">
        <name>Mg(2+)</name>
        <dbReference type="ChEBI" id="CHEBI:18420"/>
    </cofactor>
    <text evidence="13 14">Binds 3 Mg(2+) ions per subunit.</text>
</comment>
<dbReference type="InterPro" id="IPR045864">
    <property type="entry name" value="aa-tRNA-synth_II/BPL/LPL"/>
</dbReference>
<dbReference type="FunFam" id="3.30.930.10:FF:000001">
    <property type="entry name" value="Lysine--tRNA ligase"/>
    <property type="match status" value="1"/>
</dbReference>
<dbReference type="NCBIfam" id="NF001756">
    <property type="entry name" value="PRK00484.1"/>
    <property type="match status" value="1"/>
</dbReference>
<dbReference type="PANTHER" id="PTHR42918">
    <property type="entry name" value="LYSYL-TRNA SYNTHETASE"/>
    <property type="match status" value="1"/>
</dbReference>
<evidence type="ECO:0000313" key="17">
    <source>
        <dbReference type="EMBL" id="EAC0789946.1"/>
    </source>
</evidence>
<dbReference type="Proteomes" id="UP000839631">
    <property type="component" value="Unassembled WGS sequence"/>
</dbReference>
<proteinExistence type="inferred from homology"/>
<protein>
    <recommendedName>
        <fullName evidence="13">Lysine--tRNA ligase</fullName>
        <ecNumber evidence="13">6.1.1.6</ecNumber>
    </recommendedName>
    <alternativeName>
        <fullName evidence="13">Lysyl-tRNA synthetase</fullName>
        <shortName evidence="13">LysRS</shortName>
    </alternativeName>
</protein>
<evidence type="ECO:0000256" key="14">
    <source>
        <dbReference type="RuleBase" id="RU000336"/>
    </source>
</evidence>
<keyword evidence="6 13" id="KW-0479">Metal-binding</keyword>
<dbReference type="Pfam" id="PF00152">
    <property type="entry name" value="tRNA-synt_2"/>
    <property type="match status" value="1"/>
</dbReference>
<dbReference type="CDD" id="cd00775">
    <property type="entry name" value="LysRS_core"/>
    <property type="match status" value="1"/>
</dbReference>
<dbReference type="PANTHER" id="PTHR42918:SF15">
    <property type="entry name" value="LYSINE--TRNA LIGASE, CHLOROPLASTIC_MITOCHONDRIAL"/>
    <property type="match status" value="1"/>
</dbReference>
<dbReference type="EMBL" id="AAAFYZ010000073">
    <property type="protein sequence ID" value="EAB8478839.1"/>
    <property type="molecule type" value="Genomic_DNA"/>
</dbReference>
<keyword evidence="7 13" id="KW-0547">Nucleotide-binding</keyword>
<dbReference type="GO" id="GO:0000049">
    <property type="term" value="F:tRNA binding"/>
    <property type="evidence" value="ECO:0007669"/>
    <property type="project" value="TreeGrafter"/>
</dbReference>
<name>A0A3Z6QSM5_SALEB</name>
<evidence type="ECO:0000256" key="11">
    <source>
        <dbReference type="ARBA" id="ARBA00023146"/>
    </source>
</evidence>
<dbReference type="GO" id="GO:0006430">
    <property type="term" value="P:lysyl-tRNA aminoacylation"/>
    <property type="evidence" value="ECO:0007669"/>
    <property type="project" value="UniProtKB-UniRule"/>
</dbReference>
<accession>A0A3Z6QSM5</accession>
<keyword evidence="5 13" id="KW-0436">Ligase</keyword>
<dbReference type="NCBIfam" id="TIGR00499">
    <property type="entry name" value="lysS_bact"/>
    <property type="match status" value="1"/>
</dbReference>
<dbReference type="GO" id="GO:0000287">
    <property type="term" value="F:magnesium ion binding"/>
    <property type="evidence" value="ECO:0007669"/>
    <property type="project" value="UniProtKB-UniRule"/>
</dbReference>
<dbReference type="EMBL" id="AAAGSE010000058">
    <property type="protein sequence ID" value="EAC0789946.1"/>
    <property type="molecule type" value="Genomic_DNA"/>
</dbReference>
<dbReference type="SUPFAM" id="SSF50249">
    <property type="entry name" value="Nucleic acid-binding proteins"/>
    <property type="match status" value="1"/>
</dbReference>
<dbReference type="PROSITE" id="PS50862">
    <property type="entry name" value="AA_TRNA_LIGASE_II"/>
    <property type="match status" value="1"/>
</dbReference>
<dbReference type="EMBL" id="AAKVUB010000064">
    <property type="protein sequence ID" value="ECW2471532.1"/>
    <property type="molecule type" value="Genomic_DNA"/>
</dbReference>
<evidence type="ECO:0000256" key="4">
    <source>
        <dbReference type="ARBA" id="ARBA00022490"/>
    </source>
</evidence>
<dbReference type="PRINTS" id="PR00982">
    <property type="entry name" value="TRNASYNTHLYS"/>
</dbReference>
<dbReference type="HAMAP" id="MF_00252">
    <property type="entry name" value="Lys_tRNA_synth_class2"/>
    <property type="match status" value="1"/>
</dbReference>
<dbReference type="CDD" id="cd04322">
    <property type="entry name" value="LysRS_N"/>
    <property type="match status" value="1"/>
</dbReference>
<dbReference type="InterPro" id="IPR018149">
    <property type="entry name" value="Lys-tRNA-synth_II_C"/>
</dbReference>
<evidence type="ECO:0000256" key="9">
    <source>
        <dbReference type="ARBA" id="ARBA00022842"/>
    </source>
</evidence>
<reference evidence="17" key="1">
    <citation type="submission" date="2018-09" db="EMBL/GenBank/DDBJ databases">
        <authorList>
            <person name="Ashton P.M."/>
            <person name="Dallman T."/>
            <person name="Nair S."/>
            <person name="De Pinna E."/>
            <person name="Peters T."/>
            <person name="Grant K."/>
        </authorList>
    </citation>
    <scope>NUCLEOTIDE SEQUENCE [LARGE SCALE GENOMIC DNA]</scope>
    <source>
        <strain evidence="18">140692</strain>
        <strain evidence="19">367309</strain>
        <strain evidence="17">412099</strain>
        <strain evidence="16">43913</strain>
    </source>
</reference>
<dbReference type="Proteomes" id="UP000839644">
    <property type="component" value="Unassembled WGS sequence"/>
</dbReference>
<evidence type="ECO:0000256" key="8">
    <source>
        <dbReference type="ARBA" id="ARBA00022840"/>
    </source>
</evidence>
<dbReference type="GO" id="GO:0004824">
    <property type="term" value="F:lysine-tRNA ligase activity"/>
    <property type="evidence" value="ECO:0007669"/>
    <property type="project" value="UniProtKB-UniRule"/>
</dbReference>
<dbReference type="FunFam" id="2.40.50.140:FF:000024">
    <property type="entry name" value="Lysine--tRNA ligase"/>
    <property type="match status" value="1"/>
</dbReference>
<evidence type="ECO:0000256" key="2">
    <source>
        <dbReference type="ARBA" id="ARBA00008226"/>
    </source>
</evidence>
<comment type="catalytic activity">
    <reaction evidence="12 13 14">
        <text>tRNA(Lys) + L-lysine + ATP = L-lysyl-tRNA(Lys) + AMP + diphosphate</text>
        <dbReference type="Rhea" id="RHEA:20792"/>
        <dbReference type="Rhea" id="RHEA-COMP:9696"/>
        <dbReference type="Rhea" id="RHEA-COMP:9697"/>
        <dbReference type="ChEBI" id="CHEBI:30616"/>
        <dbReference type="ChEBI" id="CHEBI:32551"/>
        <dbReference type="ChEBI" id="CHEBI:33019"/>
        <dbReference type="ChEBI" id="CHEBI:78442"/>
        <dbReference type="ChEBI" id="CHEBI:78529"/>
        <dbReference type="ChEBI" id="CHEBI:456215"/>
        <dbReference type="EC" id="6.1.1.6"/>
    </reaction>
</comment>
<feature type="domain" description="Aminoacyl-transfer RNA synthetases class-II family profile" evidence="15">
    <location>
        <begin position="181"/>
        <end position="500"/>
    </location>
</feature>
<dbReference type="GO" id="GO:0005829">
    <property type="term" value="C:cytosol"/>
    <property type="evidence" value="ECO:0007669"/>
    <property type="project" value="TreeGrafter"/>
</dbReference>
<feature type="binding site" evidence="13">
    <location>
        <position position="412"/>
    </location>
    <ligand>
        <name>Mg(2+)</name>
        <dbReference type="ChEBI" id="CHEBI:18420"/>
        <label>1</label>
    </ligand>
</feature>
<sequence length="502" mass="57763">MGNNIIEIEPDIKNERMVRREKLNEIRKHKLTAFPNDFRRSDVSCDLHKIYDDTDPAILEKQLVTVMVAGRIMSRRIMGKASFISLRDNTGFIQIYFSQDNLSEEMYNDLKKSDIGDIIGIRGTLFKTKTSELSVNCSGFYLLTKSLRPLPDKFHGLTDQETRYRQRYVDLIINEETGQKFRLRSAILAEIRRYMVTHDFMEVETPMMQAIPGGASARPFITHHNALDIDLYLRVSPELYLKRLVVGGFERVFEINRNFRNEGTSPRHNPEFTMMELYMAYADYNDLISLTEDLFRTVAMNALGTASILYGDTTFDFSQPFNRMTMKEAIVKYGENIQIEDINSYASAVEIARKLGITVESGWGLGRIQSELFETIAEKELIQPTFITEYPAEISPLARRCDNNPEYTDRFEFFIGAREIGNGFSELNDAEDQAERFREQVKAKNAGDEEAMFYDDDYITALEYGMPPTAGLGIGIDRMVMLFTNSHTIRDVILFPTLKPKE</sequence>
<gene>
    <name evidence="13 17" type="primary">lysS</name>
    <name evidence="16" type="ORF">AU894_22045</name>
    <name evidence="17" type="ORF">D6K54_25090</name>
    <name evidence="18" type="ORF">D6S17_26750</name>
    <name evidence="19" type="ORF">EZX71_27055</name>
</gene>
<keyword evidence="9 13" id="KW-0460">Magnesium</keyword>
<feature type="binding site" evidence="13">
    <location>
        <position position="419"/>
    </location>
    <ligand>
        <name>Mg(2+)</name>
        <dbReference type="ChEBI" id="CHEBI:18420"/>
        <label>1</label>
    </ligand>
</feature>
<dbReference type="EC" id="6.1.1.6" evidence="13"/>
<dbReference type="InterPro" id="IPR002313">
    <property type="entry name" value="Lys-tRNA-ligase_II"/>
</dbReference>
<dbReference type="InterPro" id="IPR006195">
    <property type="entry name" value="aa-tRNA-synth_II"/>
</dbReference>
<evidence type="ECO:0000313" key="19">
    <source>
        <dbReference type="EMBL" id="ECW2471532.1"/>
    </source>
</evidence>
<evidence type="ECO:0000256" key="13">
    <source>
        <dbReference type="HAMAP-Rule" id="MF_00252"/>
    </source>
</evidence>
<dbReference type="GO" id="GO:0042803">
    <property type="term" value="F:protein homodimerization activity"/>
    <property type="evidence" value="ECO:0007669"/>
    <property type="project" value="UniProtKB-ARBA"/>
</dbReference>
<feature type="binding site" evidence="13">
    <location>
        <position position="419"/>
    </location>
    <ligand>
        <name>Mg(2+)</name>
        <dbReference type="ChEBI" id="CHEBI:18420"/>
        <label>2</label>
    </ligand>
</feature>
<evidence type="ECO:0000256" key="5">
    <source>
        <dbReference type="ARBA" id="ARBA00022598"/>
    </source>
</evidence>
<keyword evidence="8 13" id="KW-0067">ATP-binding</keyword>
<dbReference type="Proteomes" id="UP000839733">
    <property type="component" value="Unassembled WGS sequence"/>
</dbReference>
<dbReference type="EMBL" id="AAHPHN010000082">
    <property type="protein sequence ID" value="EBY8645071.1"/>
    <property type="molecule type" value="Genomic_DNA"/>
</dbReference>
<evidence type="ECO:0000259" key="15">
    <source>
        <dbReference type="PROSITE" id="PS50862"/>
    </source>
</evidence>
<keyword evidence="4 13" id="KW-0963">Cytoplasm</keyword>
<dbReference type="Pfam" id="PF01336">
    <property type="entry name" value="tRNA_anti-codon"/>
    <property type="match status" value="1"/>
</dbReference>
<evidence type="ECO:0000256" key="1">
    <source>
        <dbReference type="ARBA" id="ARBA00004496"/>
    </source>
</evidence>
<comment type="subunit">
    <text evidence="3 13">Homodimer.</text>
</comment>
<comment type="caution">
    <text evidence="17">The sequence shown here is derived from an EMBL/GenBank/DDBJ whole genome shotgun (WGS) entry which is preliminary data.</text>
</comment>
<dbReference type="InterPro" id="IPR012340">
    <property type="entry name" value="NA-bd_OB-fold"/>
</dbReference>
<evidence type="ECO:0000256" key="7">
    <source>
        <dbReference type="ARBA" id="ARBA00022741"/>
    </source>
</evidence>